<accession>A0A8J5VFX8</accession>
<comment type="caution">
    <text evidence="1">The sequence shown here is derived from an EMBL/GenBank/DDBJ whole genome shotgun (WGS) entry which is preliminary data.</text>
</comment>
<proteinExistence type="predicted"/>
<dbReference type="EMBL" id="JAAALK010000287">
    <property type="protein sequence ID" value="KAG8058471.1"/>
    <property type="molecule type" value="Genomic_DNA"/>
</dbReference>
<reference evidence="1" key="2">
    <citation type="submission" date="2021-02" db="EMBL/GenBank/DDBJ databases">
        <authorList>
            <person name="Kimball J.A."/>
            <person name="Haas M.W."/>
            <person name="Macchietto M."/>
            <person name="Kono T."/>
            <person name="Duquette J."/>
            <person name="Shao M."/>
        </authorList>
    </citation>
    <scope>NUCLEOTIDE SEQUENCE</scope>
    <source>
        <tissue evidence="1">Fresh leaf tissue</tissue>
    </source>
</reference>
<name>A0A8J5VFX8_ZIZPA</name>
<reference evidence="1" key="1">
    <citation type="journal article" date="2021" name="bioRxiv">
        <title>Whole Genome Assembly and Annotation of Northern Wild Rice, Zizania palustris L., Supports a Whole Genome Duplication in the Zizania Genus.</title>
        <authorList>
            <person name="Haas M."/>
            <person name="Kono T."/>
            <person name="Macchietto M."/>
            <person name="Millas R."/>
            <person name="McGilp L."/>
            <person name="Shao M."/>
            <person name="Duquette J."/>
            <person name="Hirsch C.N."/>
            <person name="Kimball J."/>
        </authorList>
    </citation>
    <scope>NUCLEOTIDE SEQUENCE</scope>
    <source>
        <tissue evidence="1">Fresh leaf tissue</tissue>
    </source>
</reference>
<dbReference type="Proteomes" id="UP000729402">
    <property type="component" value="Unassembled WGS sequence"/>
</dbReference>
<protein>
    <submittedName>
        <fullName evidence="1">Uncharacterized protein</fullName>
    </submittedName>
</protein>
<gene>
    <name evidence="1" type="ORF">GUJ93_ZPchr0002g25698</name>
</gene>
<evidence type="ECO:0000313" key="2">
    <source>
        <dbReference type="Proteomes" id="UP000729402"/>
    </source>
</evidence>
<evidence type="ECO:0000313" key="1">
    <source>
        <dbReference type="EMBL" id="KAG8058471.1"/>
    </source>
</evidence>
<dbReference type="AlphaFoldDB" id="A0A8J5VFX8"/>
<keyword evidence="2" id="KW-1185">Reference proteome</keyword>
<sequence length="77" mass="8730">MQMQLISQEDKNSKDALAITSPLGPMYTVRDAVDLNLNIDYSSRCAVVYLSSIDHSMHACMLHVKIFSRSYGVKHRQ</sequence>
<organism evidence="1 2">
    <name type="scientific">Zizania palustris</name>
    <name type="common">Northern wild rice</name>
    <dbReference type="NCBI Taxonomy" id="103762"/>
    <lineage>
        <taxon>Eukaryota</taxon>
        <taxon>Viridiplantae</taxon>
        <taxon>Streptophyta</taxon>
        <taxon>Embryophyta</taxon>
        <taxon>Tracheophyta</taxon>
        <taxon>Spermatophyta</taxon>
        <taxon>Magnoliopsida</taxon>
        <taxon>Liliopsida</taxon>
        <taxon>Poales</taxon>
        <taxon>Poaceae</taxon>
        <taxon>BOP clade</taxon>
        <taxon>Oryzoideae</taxon>
        <taxon>Oryzeae</taxon>
        <taxon>Zizaniinae</taxon>
        <taxon>Zizania</taxon>
    </lineage>
</organism>